<proteinExistence type="predicted"/>
<accession>A0A2N7FFH1</accession>
<dbReference type="EMBL" id="MCWU01000015">
    <property type="protein sequence ID" value="PMJ68042.1"/>
    <property type="molecule type" value="Genomic_DNA"/>
</dbReference>
<gene>
    <name evidence="1" type="ORF">BCU17_15540</name>
</gene>
<protein>
    <submittedName>
        <fullName evidence="1">Uncharacterized protein</fullName>
    </submittedName>
</protein>
<name>A0A2N7FFH1_VIBSP</name>
<evidence type="ECO:0000313" key="1">
    <source>
        <dbReference type="EMBL" id="PMJ68042.1"/>
    </source>
</evidence>
<organism evidence="1 2">
    <name type="scientific">Vibrio splendidus</name>
    <dbReference type="NCBI Taxonomy" id="29497"/>
    <lineage>
        <taxon>Bacteria</taxon>
        <taxon>Pseudomonadati</taxon>
        <taxon>Pseudomonadota</taxon>
        <taxon>Gammaproteobacteria</taxon>
        <taxon>Vibrionales</taxon>
        <taxon>Vibrionaceae</taxon>
        <taxon>Vibrio</taxon>
    </lineage>
</organism>
<dbReference type="Proteomes" id="UP000235330">
    <property type="component" value="Unassembled WGS sequence"/>
</dbReference>
<comment type="caution">
    <text evidence="1">The sequence shown here is derived from an EMBL/GenBank/DDBJ whole genome shotgun (WGS) entry which is preliminary data.</text>
</comment>
<dbReference type="AlphaFoldDB" id="A0A2N7FFH1"/>
<reference evidence="2" key="1">
    <citation type="submission" date="2016-07" db="EMBL/GenBank/DDBJ databases">
        <title>Nontailed viruses are major unrecognized killers of bacteria in the ocean.</title>
        <authorList>
            <person name="Kauffman K."/>
            <person name="Hussain F."/>
            <person name="Yang J."/>
            <person name="Arevalo P."/>
            <person name="Brown J."/>
            <person name="Cutler M."/>
            <person name="Kelly L."/>
            <person name="Polz M.F."/>
        </authorList>
    </citation>
    <scope>NUCLEOTIDE SEQUENCE [LARGE SCALE GENOMIC DNA]</scope>
    <source>
        <strain evidence="2">10N.261.55.E11</strain>
    </source>
</reference>
<evidence type="ECO:0000313" key="2">
    <source>
        <dbReference type="Proteomes" id="UP000235330"/>
    </source>
</evidence>
<sequence>MSYASMAITGKQMKPTISEELFLKHAYNRFYDLYEEIMDDEFLYRDDWYRFSKVSAAFAVYAELLSYEPLKHVLELMKTQRPPMESEIGGQLFKFIRNLLAHFPLFERWDDVWINQPMANWQRSGLTIDRFLAKYSKAAPVKYRFWEPDKQKMTYITINFPISYGHEKIYLKDILAEKDGVKFSLIMMRKILNTQVESVGEKA</sequence>